<feature type="domain" description="Alcohol dehydrogenase-like C-terminal" evidence="3">
    <location>
        <begin position="192"/>
        <end position="316"/>
    </location>
</feature>
<dbReference type="RefSeq" id="WP_179752209.1">
    <property type="nucleotide sequence ID" value="NZ_JACCBU010000001.1"/>
</dbReference>
<protein>
    <submittedName>
        <fullName evidence="5">(R,R)-butanediol dehydrogenase/meso-butanediol dehydrogenase/diacetyl reductase</fullName>
        <ecNumber evidence="5">1.1.1.-</ecNumber>
        <ecNumber evidence="5">1.1.1.303</ecNumber>
        <ecNumber evidence="5">1.1.1.4</ecNumber>
    </submittedName>
</protein>
<dbReference type="SUPFAM" id="SSF51735">
    <property type="entry name" value="NAD(P)-binding Rossmann-fold domains"/>
    <property type="match status" value="1"/>
</dbReference>
<dbReference type="GO" id="GO:0000721">
    <property type="term" value="F:(R,R)-butanediol dehydrogenase activity"/>
    <property type="evidence" value="ECO:0007669"/>
    <property type="project" value="UniProtKB-EC"/>
</dbReference>
<gene>
    <name evidence="5" type="ORF">BKA15_003137</name>
</gene>
<proteinExistence type="predicted"/>
<evidence type="ECO:0000259" key="4">
    <source>
        <dbReference type="Pfam" id="PF08240"/>
    </source>
</evidence>
<dbReference type="InterPro" id="IPR036291">
    <property type="entry name" value="NAD(P)-bd_dom_sf"/>
</dbReference>
<dbReference type="GO" id="GO:0052587">
    <property type="term" value="F:diacetyl reductase ((R)-acetoin forming) (NAD+) activity"/>
    <property type="evidence" value="ECO:0007669"/>
    <property type="project" value="UniProtKB-EC"/>
</dbReference>
<evidence type="ECO:0000256" key="1">
    <source>
        <dbReference type="ARBA" id="ARBA00001947"/>
    </source>
</evidence>
<sequence length="366" mass="38559">MMAHNVAERTMTALRWWGRRDVRVDTIPVPAELSDGWVLIEIEACGICGTDVEEYLNGPIVVPLTEHPLTGAKAPLTFGHEAVGTIRESRDPAAPPVGTRVVVEGNRFCGQCFWCGRGEYPLCAQVASLGQMDHGGLADFMIAPGFMCLPLDADLPPTEAVLVEPLSVGVRALSRQPELAGSSVVIFGAGTVGLLAGQAARAMGAADVIMVDANPAKREVSLACGASTFLTPAELGGLPQRYEAGGPDLAIECAGSTAAARSAIDVIRRGGTAILLGVHDDTFAVPMLPFVLDEKTVTSSRSHAWDTDFPRALELLRSGAIVTAPLITRVIPLSRTVEDGFVPLSRPGHSEIKIVVVPDHLHPTGS</sequence>
<feature type="domain" description="Alcohol dehydrogenase-like N-terminal" evidence="4">
    <location>
        <begin position="35"/>
        <end position="151"/>
    </location>
</feature>
<dbReference type="EMBL" id="JACCBU010000001">
    <property type="protein sequence ID" value="NYE71808.1"/>
    <property type="molecule type" value="Genomic_DNA"/>
</dbReference>
<dbReference type="InterPro" id="IPR050129">
    <property type="entry name" value="Zn_alcohol_dh"/>
</dbReference>
<dbReference type="Gene3D" id="3.40.50.720">
    <property type="entry name" value="NAD(P)-binding Rossmann-like Domain"/>
    <property type="match status" value="1"/>
</dbReference>
<dbReference type="EC" id="1.1.1.303" evidence="5"/>
<organism evidence="5 6">
    <name type="scientific">Microlunatus parietis</name>
    <dbReference type="NCBI Taxonomy" id="682979"/>
    <lineage>
        <taxon>Bacteria</taxon>
        <taxon>Bacillati</taxon>
        <taxon>Actinomycetota</taxon>
        <taxon>Actinomycetes</taxon>
        <taxon>Propionibacteriales</taxon>
        <taxon>Propionibacteriaceae</taxon>
        <taxon>Microlunatus</taxon>
    </lineage>
</organism>
<dbReference type="PANTHER" id="PTHR43401:SF2">
    <property type="entry name" value="L-THREONINE 3-DEHYDROGENASE"/>
    <property type="match status" value="1"/>
</dbReference>
<dbReference type="InterPro" id="IPR013149">
    <property type="entry name" value="ADH-like_C"/>
</dbReference>
<evidence type="ECO:0000313" key="6">
    <source>
        <dbReference type="Proteomes" id="UP000569914"/>
    </source>
</evidence>
<dbReference type="SUPFAM" id="SSF50129">
    <property type="entry name" value="GroES-like"/>
    <property type="match status" value="1"/>
</dbReference>
<dbReference type="EC" id="1.1.1.-" evidence="5"/>
<dbReference type="InterPro" id="IPR011032">
    <property type="entry name" value="GroES-like_sf"/>
</dbReference>
<keyword evidence="2 5" id="KW-0560">Oxidoreductase</keyword>
<reference evidence="5 6" key="1">
    <citation type="submission" date="2020-07" db="EMBL/GenBank/DDBJ databases">
        <title>Sequencing the genomes of 1000 actinobacteria strains.</title>
        <authorList>
            <person name="Klenk H.-P."/>
        </authorList>
    </citation>
    <scope>NUCLEOTIDE SEQUENCE [LARGE SCALE GENOMIC DNA]</scope>
    <source>
        <strain evidence="5 6">DSM 22083</strain>
    </source>
</reference>
<dbReference type="Gene3D" id="3.90.180.10">
    <property type="entry name" value="Medium-chain alcohol dehydrogenases, catalytic domain"/>
    <property type="match status" value="1"/>
</dbReference>
<dbReference type="Proteomes" id="UP000569914">
    <property type="component" value="Unassembled WGS sequence"/>
</dbReference>
<dbReference type="EC" id="1.1.1.4" evidence="5"/>
<dbReference type="Pfam" id="PF08240">
    <property type="entry name" value="ADH_N"/>
    <property type="match status" value="1"/>
</dbReference>
<evidence type="ECO:0000313" key="5">
    <source>
        <dbReference type="EMBL" id="NYE71808.1"/>
    </source>
</evidence>
<dbReference type="InterPro" id="IPR013154">
    <property type="entry name" value="ADH-like_N"/>
</dbReference>
<evidence type="ECO:0000256" key="2">
    <source>
        <dbReference type="ARBA" id="ARBA00023002"/>
    </source>
</evidence>
<dbReference type="PANTHER" id="PTHR43401">
    <property type="entry name" value="L-THREONINE 3-DEHYDROGENASE"/>
    <property type="match status" value="1"/>
</dbReference>
<name>A0A7Y9I7M5_9ACTN</name>
<comment type="cofactor">
    <cofactor evidence="1">
        <name>Zn(2+)</name>
        <dbReference type="ChEBI" id="CHEBI:29105"/>
    </cofactor>
</comment>
<dbReference type="AlphaFoldDB" id="A0A7Y9I7M5"/>
<accession>A0A7Y9I7M5</accession>
<evidence type="ECO:0000259" key="3">
    <source>
        <dbReference type="Pfam" id="PF00107"/>
    </source>
</evidence>
<comment type="caution">
    <text evidence="5">The sequence shown here is derived from an EMBL/GenBank/DDBJ whole genome shotgun (WGS) entry which is preliminary data.</text>
</comment>
<dbReference type="Pfam" id="PF00107">
    <property type="entry name" value="ADH_zinc_N"/>
    <property type="match status" value="1"/>
</dbReference>
<keyword evidence="6" id="KW-1185">Reference proteome</keyword>